<reference evidence="7 8" key="1">
    <citation type="submission" date="2014-01" db="EMBL/GenBank/DDBJ databases">
        <title>Interspecies Systems Biology Uncovers Metabolites Affecting C. elegans Gene Expression and Life History Traits.</title>
        <authorList>
            <person name="Watson E."/>
            <person name="Macneil L.T."/>
            <person name="Ritter A.D."/>
            <person name="Yilmaz L.S."/>
            <person name="Rosebrock A.P."/>
            <person name="Caudy A.A."/>
            <person name="Walhout A.J."/>
        </authorList>
    </citation>
    <scope>NUCLEOTIDE SEQUENCE [LARGE SCALE GENOMIC DNA]</scope>
    <source>
        <strain evidence="7 8">DA1877</strain>
    </source>
</reference>
<dbReference type="Proteomes" id="UP000020766">
    <property type="component" value="Unassembled WGS sequence"/>
</dbReference>
<dbReference type="InterPro" id="IPR044925">
    <property type="entry name" value="His-Me_finger_sf"/>
</dbReference>
<evidence type="ECO:0000256" key="1">
    <source>
        <dbReference type="PIRSR" id="PIRSR640255-1"/>
    </source>
</evidence>
<dbReference type="SUPFAM" id="SSF54060">
    <property type="entry name" value="His-Me finger endonucleases"/>
    <property type="match status" value="1"/>
</dbReference>
<dbReference type="GO" id="GO:0004521">
    <property type="term" value="F:RNA endonuclease activity"/>
    <property type="evidence" value="ECO:0007669"/>
    <property type="project" value="TreeGrafter"/>
</dbReference>
<dbReference type="SMART" id="SM00892">
    <property type="entry name" value="Endonuclease_NS"/>
    <property type="match status" value="1"/>
</dbReference>
<dbReference type="AlphaFoldDB" id="A0A014NLY2"/>
<dbReference type="InterPro" id="IPR040255">
    <property type="entry name" value="Non-specific_endonuclease"/>
</dbReference>
<feature type="chain" id="PRO_5001472726" evidence="4">
    <location>
        <begin position="38"/>
        <end position="276"/>
    </location>
</feature>
<gene>
    <name evidence="7" type="ORF">AX13_16415</name>
</gene>
<dbReference type="PANTHER" id="PTHR13966">
    <property type="entry name" value="ENDONUCLEASE RELATED"/>
    <property type="match status" value="1"/>
</dbReference>
<dbReference type="Pfam" id="PF01223">
    <property type="entry name" value="Endonuclease_NS"/>
    <property type="match status" value="1"/>
</dbReference>
<comment type="caution">
    <text evidence="7">The sequence shown here is derived from an EMBL/GenBank/DDBJ whole genome shotgun (WGS) entry which is preliminary data.</text>
</comment>
<dbReference type="EMBL" id="JBOK01000007">
    <property type="protein sequence ID" value="EXU80493.1"/>
    <property type="molecule type" value="Genomic_DNA"/>
</dbReference>
<sequence length="276" mass="29886">MIFDKFSARSARAWAASVLGAALLTACLGNSSPTASQAPAPARPGSAAPAPAAQATSAGFQDCRQFFAAGQPPAVAAQPKLRDLCYDAFAILHNGNTRTPMFVAQRMNRSLVDDADEKRTNKFFADARLPRAERAELNDYKGSGYSRGHMAPAADMPTAQAMAQSFSLANMVPQSVKQNSGPWARIEKDTRHYASRAQGDVFIITGPVYEVQPDTVGDNHVAVPSYLYKLVYDASTNRAWAHWQANRDDARVSKPISYAELVQRTGIDFLPGVHPQ</sequence>
<evidence type="ECO:0000313" key="7">
    <source>
        <dbReference type="EMBL" id="EXU80493.1"/>
    </source>
</evidence>
<proteinExistence type="predicted"/>
<dbReference type="InterPro" id="IPR020821">
    <property type="entry name" value="ENPP1-3/EXOG-like_nuc-like"/>
</dbReference>
<dbReference type="PROSITE" id="PS51257">
    <property type="entry name" value="PROKAR_LIPOPROTEIN"/>
    <property type="match status" value="1"/>
</dbReference>
<name>A0A014NLY2_9BURK</name>
<dbReference type="Gene3D" id="3.40.570.10">
    <property type="entry name" value="Extracellular Endonuclease, subunit A"/>
    <property type="match status" value="1"/>
</dbReference>
<dbReference type="PATRIC" id="fig|1457173.3.peg.1537"/>
<evidence type="ECO:0000313" key="8">
    <source>
        <dbReference type="Proteomes" id="UP000020766"/>
    </source>
</evidence>
<feature type="region of interest" description="Disordered" evidence="3">
    <location>
        <begin position="34"/>
        <end position="53"/>
    </location>
</feature>
<keyword evidence="4" id="KW-0732">Signal</keyword>
<feature type="binding site" evidence="2">
    <location>
        <position position="179"/>
    </location>
    <ligand>
        <name>Mg(2+)</name>
        <dbReference type="ChEBI" id="CHEBI:18420"/>
        <note>catalytic</note>
    </ligand>
</feature>
<keyword evidence="2" id="KW-0479">Metal-binding</keyword>
<organism evidence="7 8">
    <name type="scientific">Comamonas aquatica DA1877</name>
    <dbReference type="NCBI Taxonomy" id="1457173"/>
    <lineage>
        <taxon>Bacteria</taxon>
        <taxon>Pseudomonadati</taxon>
        <taxon>Pseudomonadota</taxon>
        <taxon>Betaproteobacteria</taxon>
        <taxon>Burkholderiales</taxon>
        <taxon>Comamonadaceae</taxon>
        <taxon>Comamonas</taxon>
    </lineage>
</organism>
<dbReference type="GO" id="GO:0003676">
    <property type="term" value="F:nucleic acid binding"/>
    <property type="evidence" value="ECO:0007669"/>
    <property type="project" value="InterPro"/>
</dbReference>
<evidence type="ECO:0000259" key="5">
    <source>
        <dbReference type="SMART" id="SM00477"/>
    </source>
</evidence>
<accession>A0A014NLY2</accession>
<evidence type="ECO:0000256" key="2">
    <source>
        <dbReference type="PIRSR" id="PIRSR640255-2"/>
    </source>
</evidence>
<feature type="signal peptide" evidence="4">
    <location>
        <begin position="1"/>
        <end position="37"/>
    </location>
</feature>
<keyword evidence="7" id="KW-0540">Nuclease</keyword>
<evidence type="ECO:0000259" key="6">
    <source>
        <dbReference type="SMART" id="SM00892"/>
    </source>
</evidence>
<dbReference type="SMART" id="SM00477">
    <property type="entry name" value="NUC"/>
    <property type="match status" value="1"/>
</dbReference>
<dbReference type="GO" id="GO:0000014">
    <property type="term" value="F:single-stranded DNA endodeoxyribonuclease activity"/>
    <property type="evidence" value="ECO:0007669"/>
    <property type="project" value="TreeGrafter"/>
</dbReference>
<evidence type="ECO:0000256" key="4">
    <source>
        <dbReference type="SAM" id="SignalP"/>
    </source>
</evidence>
<feature type="domain" description="DNA/RNA non-specific endonuclease/pyrophosphatase/phosphodiesterase" evidence="6">
    <location>
        <begin position="85"/>
        <end position="276"/>
    </location>
</feature>
<dbReference type="GO" id="GO:0046872">
    <property type="term" value="F:metal ion binding"/>
    <property type="evidence" value="ECO:0007669"/>
    <property type="project" value="UniProtKB-KW"/>
</dbReference>
<keyword evidence="7" id="KW-0255">Endonuclease</keyword>
<keyword evidence="8" id="KW-1185">Reference proteome</keyword>
<protein>
    <submittedName>
        <fullName evidence="7">Endonuclease</fullName>
    </submittedName>
</protein>
<evidence type="ECO:0000256" key="3">
    <source>
        <dbReference type="SAM" id="MobiDB-lite"/>
    </source>
</evidence>
<dbReference type="InterPro" id="IPR044929">
    <property type="entry name" value="DNA/RNA_non-sp_Endonuclease_sf"/>
</dbReference>
<feature type="domain" description="ENPP1-3/EXOG-like endonuclease/phosphodiesterase" evidence="5">
    <location>
        <begin position="86"/>
        <end position="276"/>
    </location>
</feature>
<dbReference type="PANTHER" id="PTHR13966:SF5">
    <property type="entry name" value="ENDONUCLEASE G, MITOCHONDRIAL"/>
    <property type="match status" value="1"/>
</dbReference>
<dbReference type="InterPro" id="IPR001604">
    <property type="entry name" value="Endo_G_ENPP1-like_dom"/>
</dbReference>
<keyword evidence="7" id="KW-0378">Hydrolase</keyword>
<feature type="active site" description="Proton acceptor" evidence="1">
    <location>
        <position position="149"/>
    </location>
</feature>